<feature type="domain" description="DUF58" evidence="2">
    <location>
        <begin position="198"/>
        <end position="245"/>
    </location>
</feature>
<keyword evidence="1" id="KW-0472">Membrane</keyword>
<dbReference type="RefSeq" id="WP_208930212.1">
    <property type="nucleotide sequence ID" value="NZ_CP013655.1"/>
</dbReference>
<name>A0A0U2XA91_9ENTE</name>
<keyword evidence="4" id="KW-1185">Reference proteome</keyword>
<feature type="transmembrane region" description="Helical" evidence="1">
    <location>
        <begin position="35"/>
        <end position="56"/>
    </location>
</feature>
<feature type="transmembrane region" description="Helical" evidence="1">
    <location>
        <begin position="12"/>
        <end position="29"/>
    </location>
</feature>
<accession>A0A0U2XA91</accession>
<dbReference type="Proteomes" id="UP000067523">
    <property type="component" value="Chromosome"/>
</dbReference>
<reference evidence="4" key="1">
    <citation type="submission" date="2015-12" db="EMBL/GenBank/DDBJ databases">
        <authorList>
            <person name="Lauer A."/>
            <person name="Humrighouse B."/>
            <person name="Loparev V."/>
            <person name="Shewmaker P.L."/>
            <person name="Whitney A.M."/>
            <person name="McLaughlin R.W."/>
        </authorList>
    </citation>
    <scope>NUCLEOTIDE SEQUENCE [LARGE SCALE GENOMIC DNA]</scope>
    <source>
        <strain evidence="4">LMG 26678</strain>
    </source>
</reference>
<evidence type="ECO:0000256" key="1">
    <source>
        <dbReference type="SAM" id="Phobius"/>
    </source>
</evidence>
<proteinExistence type="predicted"/>
<dbReference type="Pfam" id="PF01882">
    <property type="entry name" value="DUF58"/>
    <property type="match status" value="1"/>
</dbReference>
<keyword evidence="1" id="KW-1133">Transmembrane helix</keyword>
<gene>
    <name evidence="3" type="ORF">ATZ35_07475</name>
</gene>
<evidence type="ECO:0000313" key="3">
    <source>
        <dbReference type="EMBL" id="ALS37008.1"/>
    </source>
</evidence>
<evidence type="ECO:0000259" key="2">
    <source>
        <dbReference type="Pfam" id="PF01882"/>
    </source>
</evidence>
<sequence>MRRYLINNLIRAIGIAFVYTAVFLYAIIFNNPTGWLLFFFLLFLLLLDILTLLPSLKKIKVHSIEKTIYRVHQSSNIQVELFRYRPTLLPIPTLLVFLSENSATNSHYLGLYSGQRKDLAFEWRPSQRGIFQELSFVLVSTDLFRLFSKQYAVKAAGPFVVMPTLQIDVAEQLYHQLVNSMVNFTTPFGNQTFSIRNFRNYQVGDPFNLVDWKLSGKRNELIVKEYEHEAETETYFVFYGLAHEKFEELVSIYYSFIHFVEHKLSFQQTILADIPDTALKEFTMATVAPLSQECALPSYSNKKLVIFTPCKTPQLAEQLNHLEKTNELCLITFEEGALAFLWKDQISSLHKGGPIFEK</sequence>
<dbReference type="InterPro" id="IPR002881">
    <property type="entry name" value="DUF58"/>
</dbReference>
<protein>
    <recommendedName>
        <fullName evidence="2">DUF58 domain-containing protein</fullName>
    </recommendedName>
</protein>
<dbReference type="KEGG" id="erx:ATZ35_07475"/>
<keyword evidence="1" id="KW-0812">Transmembrane</keyword>
<dbReference type="PANTHER" id="PTHR34351:SF2">
    <property type="entry name" value="DUF58 DOMAIN-CONTAINING PROTEIN"/>
    <property type="match status" value="1"/>
</dbReference>
<dbReference type="STRING" id="118060.ATZ35_07475"/>
<dbReference type="EMBL" id="CP013655">
    <property type="protein sequence ID" value="ALS37008.1"/>
    <property type="molecule type" value="Genomic_DNA"/>
</dbReference>
<organism evidence="3 4">
    <name type="scientific">Enterococcus rotai</name>
    <dbReference type="NCBI Taxonomy" id="118060"/>
    <lineage>
        <taxon>Bacteria</taxon>
        <taxon>Bacillati</taxon>
        <taxon>Bacillota</taxon>
        <taxon>Bacilli</taxon>
        <taxon>Lactobacillales</taxon>
        <taxon>Enterococcaceae</taxon>
        <taxon>Enterococcus</taxon>
    </lineage>
</organism>
<dbReference type="AlphaFoldDB" id="A0A0U2XA91"/>
<dbReference type="PANTHER" id="PTHR34351">
    <property type="entry name" value="SLR1927 PROTEIN-RELATED"/>
    <property type="match status" value="1"/>
</dbReference>
<evidence type="ECO:0000313" key="4">
    <source>
        <dbReference type="Proteomes" id="UP000067523"/>
    </source>
</evidence>